<accession>A0A848E9H1</accession>
<evidence type="ECO:0000313" key="2">
    <source>
        <dbReference type="Proteomes" id="UP000548582"/>
    </source>
</evidence>
<comment type="caution">
    <text evidence="1">The sequence shown here is derived from an EMBL/GenBank/DDBJ whole genome shotgun (WGS) entry which is preliminary data.</text>
</comment>
<dbReference type="RefSeq" id="WP_170052471.1">
    <property type="nucleotide sequence ID" value="NZ_JABBKX010000001.1"/>
</dbReference>
<sequence>MRLISEPRTERPAPVRPLISAQAAQAQRPSTGLTQAEIRQIVLDILG</sequence>
<organism evidence="1 2">
    <name type="scientific">Neoroseomonas marina</name>
    <dbReference type="NCBI Taxonomy" id="1232220"/>
    <lineage>
        <taxon>Bacteria</taxon>
        <taxon>Pseudomonadati</taxon>
        <taxon>Pseudomonadota</taxon>
        <taxon>Alphaproteobacteria</taxon>
        <taxon>Acetobacterales</taxon>
        <taxon>Acetobacteraceae</taxon>
        <taxon>Neoroseomonas</taxon>
    </lineage>
</organism>
<dbReference type="EMBL" id="JABBKX010000001">
    <property type="protein sequence ID" value="NMJ40199.1"/>
    <property type="molecule type" value="Genomic_DNA"/>
</dbReference>
<keyword evidence="2" id="KW-1185">Reference proteome</keyword>
<name>A0A848E9H1_9PROT</name>
<dbReference type="AlphaFoldDB" id="A0A848E9H1"/>
<proteinExistence type="predicted"/>
<reference evidence="1 2" key="1">
    <citation type="submission" date="2020-03" db="EMBL/GenBank/DDBJ databases">
        <authorList>
            <person name="Sun Q."/>
        </authorList>
    </citation>
    <scope>NUCLEOTIDE SEQUENCE [LARGE SCALE GENOMIC DNA]</scope>
    <source>
        <strain evidence="1 2">JC162</strain>
    </source>
</reference>
<gene>
    <name evidence="1" type="ORF">GWK16_03025</name>
</gene>
<dbReference type="Proteomes" id="UP000548582">
    <property type="component" value="Unassembled WGS sequence"/>
</dbReference>
<evidence type="ECO:0000313" key="1">
    <source>
        <dbReference type="EMBL" id="NMJ40199.1"/>
    </source>
</evidence>
<protein>
    <submittedName>
        <fullName evidence="1">Uncharacterized protein</fullName>
    </submittedName>
</protein>